<dbReference type="InterPro" id="IPR007295">
    <property type="entry name" value="DUF402"/>
</dbReference>
<dbReference type="OrthoDB" id="2002222at2"/>
<organism evidence="2 3">
    <name type="scientific">Paenibacillus ginsengarvi</name>
    <dbReference type="NCBI Taxonomy" id="400777"/>
    <lineage>
        <taxon>Bacteria</taxon>
        <taxon>Bacillati</taxon>
        <taxon>Bacillota</taxon>
        <taxon>Bacilli</taxon>
        <taxon>Bacillales</taxon>
        <taxon>Paenibacillaceae</taxon>
        <taxon>Paenibacillus</taxon>
    </lineage>
</organism>
<sequence>MIRQYADRTEWGRIARKQFTVVPVKTIGFSGTVTLVELQKVNEPLYSVYETERICIADDGYKWLQLFPEYAHYTVTAMYDDTNRSVQRVISICKCQGVTESGVPWYEDLYLSLVVLPGGELYVMYQERLEEAVRSGQLTQADADLAWETANHVMDEYRTGSFDLLLVADKHLQELIDE</sequence>
<protein>
    <submittedName>
        <fullName evidence="2">DUF402 domain-containing protein</fullName>
    </submittedName>
</protein>
<evidence type="ECO:0000313" key="2">
    <source>
        <dbReference type="EMBL" id="RKN84107.1"/>
    </source>
</evidence>
<proteinExistence type="predicted"/>
<evidence type="ECO:0000259" key="1">
    <source>
        <dbReference type="Pfam" id="PF04167"/>
    </source>
</evidence>
<accession>A0A3B0CII5</accession>
<evidence type="ECO:0000313" key="3">
    <source>
        <dbReference type="Proteomes" id="UP000282311"/>
    </source>
</evidence>
<dbReference type="PANTHER" id="PTHR41271:SF1">
    <property type="entry name" value="DUF402 DOMAIN-CONTAINING PROTEIN"/>
    <property type="match status" value="1"/>
</dbReference>
<gene>
    <name evidence="2" type="ORF">D7M11_13930</name>
</gene>
<dbReference type="Gene3D" id="2.40.380.10">
    <property type="entry name" value="FomD-like"/>
    <property type="match status" value="1"/>
</dbReference>
<dbReference type="Pfam" id="PF04167">
    <property type="entry name" value="DUF402"/>
    <property type="match status" value="1"/>
</dbReference>
<dbReference type="Proteomes" id="UP000282311">
    <property type="component" value="Unassembled WGS sequence"/>
</dbReference>
<dbReference type="EMBL" id="RBAH01000009">
    <property type="protein sequence ID" value="RKN84107.1"/>
    <property type="molecule type" value="Genomic_DNA"/>
</dbReference>
<name>A0A3B0CII5_9BACL</name>
<dbReference type="PANTHER" id="PTHR41271">
    <property type="entry name" value="DUF402 DOMAIN-CONTAINING PROTEIN"/>
    <property type="match status" value="1"/>
</dbReference>
<dbReference type="RefSeq" id="WP_120747842.1">
    <property type="nucleotide sequence ID" value="NZ_RBAH01000009.1"/>
</dbReference>
<comment type="caution">
    <text evidence="2">The sequence shown here is derived from an EMBL/GenBank/DDBJ whole genome shotgun (WGS) entry which is preliminary data.</text>
</comment>
<dbReference type="AlphaFoldDB" id="A0A3B0CII5"/>
<dbReference type="InterPro" id="IPR035930">
    <property type="entry name" value="FomD-like_sf"/>
</dbReference>
<dbReference type="SUPFAM" id="SSF159234">
    <property type="entry name" value="FomD-like"/>
    <property type="match status" value="1"/>
</dbReference>
<keyword evidence="3" id="KW-1185">Reference proteome</keyword>
<feature type="domain" description="DUF402" evidence="1">
    <location>
        <begin position="64"/>
        <end position="161"/>
    </location>
</feature>
<reference evidence="2 3" key="1">
    <citation type="journal article" date="2007" name="Int. J. Syst. Evol. Microbiol.">
        <title>Paenibacillus ginsengarvi sp. nov., isolated from soil from ginseng cultivation.</title>
        <authorList>
            <person name="Yoon M.H."/>
            <person name="Ten L.N."/>
            <person name="Im W.T."/>
        </authorList>
    </citation>
    <scope>NUCLEOTIDE SEQUENCE [LARGE SCALE GENOMIC DNA]</scope>
    <source>
        <strain evidence="2 3">KCTC 13059</strain>
    </source>
</reference>